<dbReference type="AlphaFoldDB" id="A0A6H0XXP7"/>
<keyword evidence="3 5" id="KW-0560">Oxidoreductase</keyword>
<feature type="domain" description="Proline dehydrogenase" evidence="6">
    <location>
        <begin position="140"/>
        <end position="446"/>
    </location>
</feature>
<dbReference type="GO" id="GO:0010133">
    <property type="term" value="P:L-proline catabolic process to L-glutamate"/>
    <property type="evidence" value="ECO:0007669"/>
    <property type="project" value="TreeGrafter"/>
</dbReference>
<dbReference type="GO" id="GO:0004657">
    <property type="term" value="F:proline dehydrogenase activity"/>
    <property type="evidence" value="ECO:0007669"/>
    <property type="project" value="UniProtKB-EC"/>
</dbReference>
<evidence type="ECO:0000256" key="1">
    <source>
        <dbReference type="ARBA" id="ARBA00005869"/>
    </source>
</evidence>
<dbReference type="InterPro" id="IPR002872">
    <property type="entry name" value="Proline_DH_dom"/>
</dbReference>
<dbReference type="PANTHER" id="PTHR13914">
    <property type="entry name" value="PROLINE OXIDASE"/>
    <property type="match status" value="1"/>
</dbReference>
<dbReference type="GO" id="GO:0005739">
    <property type="term" value="C:mitochondrion"/>
    <property type="evidence" value="ECO:0007669"/>
    <property type="project" value="TreeGrafter"/>
</dbReference>
<evidence type="ECO:0000256" key="4">
    <source>
        <dbReference type="ARBA" id="ARBA00023062"/>
    </source>
</evidence>
<dbReference type="InterPro" id="IPR015659">
    <property type="entry name" value="Proline_oxidase"/>
</dbReference>
<keyword evidence="5" id="KW-0274">FAD</keyword>
<name>A0A6H0XXP7_9PEZI</name>
<keyword evidence="4 5" id="KW-0642">Proline metabolism</keyword>
<keyword evidence="8" id="KW-1185">Reference proteome</keyword>
<keyword evidence="5" id="KW-0285">Flavoprotein</keyword>
<dbReference type="OrthoDB" id="5464at2759"/>
<protein>
    <recommendedName>
        <fullName evidence="2 5">Proline dehydrogenase</fullName>
        <ecNumber evidence="2 5">1.5.5.2</ecNumber>
    </recommendedName>
</protein>
<evidence type="ECO:0000313" key="7">
    <source>
        <dbReference type="EMBL" id="QIW99503.1"/>
    </source>
</evidence>
<evidence type="ECO:0000256" key="5">
    <source>
        <dbReference type="RuleBase" id="RU364054"/>
    </source>
</evidence>
<accession>A0A6H0XXP7</accession>
<comment type="similarity">
    <text evidence="1 5">Belongs to the proline oxidase family.</text>
</comment>
<evidence type="ECO:0000259" key="6">
    <source>
        <dbReference type="Pfam" id="PF01619"/>
    </source>
</evidence>
<dbReference type="SUPFAM" id="SSF51730">
    <property type="entry name" value="FAD-linked oxidoreductase"/>
    <property type="match status" value="1"/>
</dbReference>
<evidence type="ECO:0000256" key="2">
    <source>
        <dbReference type="ARBA" id="ARBA00012695"/>
    </source>
</evidence>
<dbReference type="EC" id="1.5.5.2" evidence="2 5"/>
<dbReference type="GO" id="GO:0071949">
    <property type="term" value="F:FAD binding"/>
    <property type="evidence" value="ECO:0007669"/>
    <property type="project" value="TreeGrafter"/>
</dbReference>
<evidence type="ECO:0000313" key="8">
    <source>
        <dbReference type="Proteomes" id="UP000503462"/>
    </source>
</evidence>
<comment type="cofactor">
    <cofactor evidence="5">
        <name>FAD</name>
        <dbReference type="ChEBI" id="CHEBI:57692"/>
    </cofactor>
</comment>
<evidence type="ECO:0000256" key="3">
    <source>
        <dbReference type="ARBA" id="ARBA00023002"/>
    </source>
</evidence>
<organism evidence="7 8">
    <name type="scientific">Peltaster fructicola</name>
    <dbReference type="NCBI Taxonomy" id="286661"/>
    <lineage>
        <taxon>Eukaryota</taxon>
        <taxon>Fungi</taxon>
        <taxon>Dikarya</taxon>
        <taxon>Ascomycota</taxon>
        <taxon>Pezizomycotina</taxon>
        <taxon>Dothideomycetes</taxon>
        <taxon>Dothideomycetes incertae sedis</taxon>
        <taxon>Peltaster</taxon>
    </lineage>
</organism>
<dbReference type="Proteomes" id="UP000503462">
    <property type="component" value="Chromosome 3"/>
</dbReference>
<dbReference type="EMBL" id="CP051141">
    <property type="protein sequence ID" value="QIW99503.1"/>
    <property type="molecule type" value="Genomic_DNA"/>
</dbReference>
<reference evidence="7 8" key="1">
    <citation type="journal article" date="2016" name="Sci. Rep.">
        <title>Peltaster fructicola genome reveals evolution from an invasive phytopathogen to an ectophytic parasite.</title>
        <authorList>
            <person name="Xu C."/>
            <person name="Chen H."/>
            <person name="Gleason M.L."/>
            <person name="Xu J.R."/>
            <person name="Liu H."/>
            <person name="Zhang R."/>
            <person name="Sun G."/>
        </authorList>
    </citation>
    <scope>NUCLEOTIDE SEQUENCE [LARGE SCALE GENOMIC DNA]</scope>
    <source>
        <strain evidence="7 8">LNHT1506</strain>
    </source>
</reference>
<comment type="catalytic activity">
    <reaction evidence="5">
        <text>L-proline + a quinone = (S)-1-pyrroline-5-carboxylate + a quinol + H(+)</text>
        <dbReference type="Rhea" id="RHEA:23784"/>
        <dbReference type="ChEBI" id="CHEBI:15378"/>
        <dbReference type="ChEBI" id="CHEBI:17388"/>
        <dbReference type="ChEBI" id="CHEBI:24646"/>
        <dbReference type="ChEBI" id="CHEBI:60039"/>
        <dbReference type="ChEBI" id="CHEBI:132124"/>
        <dbReference type="EC" id="1.5.5.2"/>
    </reaction>
</comment>
<proteinExistence type="inferred from homology"/>
<comment type="function">
    <text evidence="5">Converts proline to delta-1-pyrroline-5-carboxylate.</text>
</comment>
<sequence length="471" mass="51712">MASLPRAFAPLQRSSGAKTLSKLRGDLTQAECRRLIHSSKQREVSASPFAADYRHREQSLQKKVSGLASLPVSQILRTYLITSISSSPALLDASSSLLRRLIDSDNSLASLDNPVLRAVLWETFYKQFCAGETAEQISSSCEALRQQGYAGVILEYAREVLKDADGCEAEDVLAWHTGMLKSIQLAAPGDFLGLKWSGMGAAALKRLAARQDPSPAMHDAMVSVCEAASAKSIALLPSAEETSTLQGYFAWSLMMQRLFNRAGKSVVYNTYQAYLRQIPETLGKHLEVAKQDGFTLGVKMVRGAYLSSEERSLLQPSIEATHAAYDGISAALIHRKYNDVLQSSGSSAFPDVNVVLATHNAESVRKAREARQRQADQDQELTPLCFAQLQGMADEVSCSLLAAADRDHSQAIVEKVYKCTTWGTMTECLNYLLRRAAENKDAASRTADSRRAMQAELFRRVREVFSIKASQ</sequence>
<dbReference type="PANTHER" id="PTHR13914:SF30">
    <property type="entry name" value="PROLINE DEHYDROGENASE"/>
    <property type="match status" value="1"/>
</dbReference>
<dbReference type="InterPro" id="IPR029041">
    <property type="entry name" value="FAD-linked_oxidoreductase-like"/>
</dbReference>
<dbReference type="Gene3D" id="3.20.20.220">
    <property type="match status" value="1"/>
</dbReference>
<dbReference type="Pfam" id="PF01619">
    <property type="entry name" value="Pro_dh"/>
    <property type="match status" value="1"/>
</dbReference>
<gene>
    <name evidence="7" type="ORF">AMS68_005021</name>
</gene>